<name>A0A8S5TJK1_9CAUD</name>
<evidence type="ECO:0000256" key="1">
    <source>
        <dbReference type="SAM" id="Coils"/>
    </source>
</evidence>
<dbReference type="EMBL" id="BK032840">
    <property type="protein sequence ID" value="DAF63470.1"/>
    <property type="molecule type" value="Genomic_DNA"/>
</dbReference>
<sequence length="147" mass="17447">MTAKEKLRMLGRMELYIHSKKERLAVFKEMSRTVSSSKFDDMPKCSNRGRSKLEETVLKCIDLEKEIKEDEERLENEKLMILELIGRIAEPEYQTVLISRYFKQKSWEDIANGLFYTKRWIYSLHGKALESLEEKILQSENTSLEFT</sequence>
<proteinExistence type="predicted"/>
<evidence type="ECO:0000313" key="2">
    <source>
        <dbReference type="EMBL" id="DAF63470.1"/>
    </source>
</evidence>
<dbReference type="InterPro" id="IPR013324">
    <property type="entry name" value="RNA_pol_sigma_r3/r4-like"/>
</dbReference>
<organism evidence="2">
    <name type="scientific">Siphoviridae sp. ctgmM3</name>
    <dbReference type="NCBI Taxonomy" id="2827912"/>
    <lineage>
        <taxon>Viruses</taxon>
        <taxon>Duplodnaviria</taxon>
        <taxon>Heunggongvirae</taxon>
        <taxon>Uroviricota</taxon>
        <taxon>Caudoviricetes</taxon>
    </lineage>
</organism>
<accession>A0A8S5TJK1</accession>
<evidence type="ECO:0008006" key="3">
    <source>
        <dbReference type="Google" id="ProtNLM"/>
    </source>
</evidence>
<protein>
    <recommendedName>
        <fullName evidence="3">DUF1492 domain-containing protein</fullName>
    </recommendedName>
</protein>
<feature type="coiled-coil region" evidence="1">
    <location>
        <begin position="53"/>
        <end position="80"/>
    </location>
</feature>
<reference evidence="2" key="1">
    <citation type="journal article" date="2021" name="Proc. Natl. Acad. Sci. U.S.A.">
        <title>A Catalog of Tens of Thousands of Viruses from Human Metagenomes Reveals Hidden Associations with Chronic Diseases.</title>
        <authorList>
            <person name="Tisza M.J."/>
            <person name="Buck C.B."/>
        </authorList>
    </citation>
    <scope>NUCLEOTIDE SEQUENCE</scope>
    <source>
        <strain evidence="2">CtgmM3</strain>
    </source>
</reference>
<keyword evidence="1" id="KW-0175">Coiled coil</keyword>
<dbReference type="SUPFAM" id="SSF88659">
    <property type="entry name" value="Sigma3 and sigma4 domains of RNA polymerase sigma factors"/>
    <property type="match status" value="1"/>
</dbReference>